<accession>A0A7V8IFY0</accession>
<dbReference type="EMBL" id="JSXC01000062">
    <property type="protein sequence ID" value="KHN49427.1"/>
    <property type="molecule type" value="Genomic_DNA"/>
</dbReference>
<name>A0A7V8IFY0_9GAMM</name>
<keyword evidence="1" id="KW-0812">Transmembrane</keyword>
<sequence>MKRFNFLTIPILFITAVTKPRKWILITGFAFSSWALTFIGGVTSDIIALIQDYGLQNMTLTEWAITLYIFLVLSALTYSYKTMLCKTVYYCRHRFGVYPFWSNLLKKPI</sequence>
<keyword evidence="1" id="KW-0472">Membrane</keyword>
<dbReference type="Proteomes" id="UP000053038">
    <property type="component" value="Unassembled WGS sequence"/>
</dbReference>
<evidence type="ECO:0000256" key="1">
    <source>
        <dbReference type="SAM" id="Phobius"/>
    </source>
</evidence>
<keyword evidence="3" id="KW-1185">Reference proteome</keyword>
<protein>
    <submittedName>
        <fullName evidence="2">Uncharacterized protein</fullName>
    </submittedName>
</protein>
<feature type="transmembrane region" description="Helical" evidence="1">
    <location>
        <begin position="62"/>
        <end position="80"/>
    </location>
</feature>
<keyword evidence="1" id="KW-1133">Transmembrane helix</keyword>
<dbReference type="AlphaFoldDB" id="A0A7V8IFY0"/>
<comment type="caution">
    <text evidence="2">The sequence shown here is derived from an EMBL/GenBank/DDBJ whole genome shotgun (WGS) entry which is preliminary data.</text>
</comment>
<dbReference type="RefSeq" id="WP_039353793.1">
    <property type="nucleotide sequence ID" value="NZ_JSXC01000062.1"/>
</dbReference>
<reference evidence="2 3" key="1">
    <citation type="submission" date="2014-10" db="EMBL/GenBank/DDBJ databases">
        <title>Genome sequence of Pectobacterium carotovorum M022.</title>
        <authorList>
            <person name="Chan K.-G."/>
            <person name="Tan W.-S."/>
        </authorList>
    </citation>
    <scope>NUCLEOTIDE SEQUENCE [LARGE SCALE GENOMIC DNA]</scope>
    <source>
        <strain evidence="2 3">M022</strain>
    </source>
</reference>
<proteinExistence type="predicted"/>
<evidence type="ECO:0000313" key="2">
    <source>
        <dbReference type="EMBL" id="KHN49427.1"/>
    </source>
</evidence>
<gene>
    <name evidence="2" type="ORF">OI69_18095</name>
</gene>
<feature type="transmembrane region" description="Helical" evidence="1">
    <location>
        <begin position="28"/>
        <end position="50"/>
    </location>
</feature>
<evidence type="ECO:0000313" key="3">
    <source>
        <dbReference type="Proteomes" id="UP000053038"/>
    </source>
</evidence>
<organism evidence="2 3">
    <name type="scientific">Pectobacterium fontis</name>
    <dbReference type="NCBI Taxonomy" id="2558042"/>
    <lineage>
        <taxon>Bacteria</taxon>
        <taxon>Pseudomonadati</taxon>
        <taxon>Pseudomonadota</taxon>
        <taxon>Gammaproteobacteria</taxon>
        <taxon>Enterobacterales</taxon>
        <taxon>Pectobacteriaceae</taxon>
        <taxon>Pectobacterium</taxon>
    </lineage>
</organism>